<dbReference type="RefSeq" id="WP_188937634.1">
    <property type="nucleotide sequence ID" value="NZ_BMJC01000007.1"/>
</dbReference>
<accession>A0A8J2XWD3</accession>
<evidence type="ECO:0000313" key="1">
    <source>
        <dbReference type="EMBL" id="GGB23074.1"/>
    </source>
</evidence>
<dbReference type="AlphaFoldDB" id="A0A8J2XWD3"/>
<reference evidence="1" key="2">
    <citation type="submission" date="2020-09" db="EMBL/GenBank/DDBJ databases">
        <authorList>
            <person name="Sun Q."/>
            <person name="Zhou Y."/>
        </authorList>
    </citation>
    <scope>NUCLEOTIDE SEQUENCE</scope>
    <source>
        <strain evidence="1">CGMCC 1.15448</strain>
    </source>
</reference>
<keyword evidence="2" id="KW-1185">Reference proteome</keyword>
<comment type="caution">
    <text evidence="1">The sequence shown here is derived from an EMBL/GenBank/DDBJ whole genome shotgun (WGS) entry which is preliminary data.</text>
</comment>
<dbReference type="EMBL" id="BMJC01000007">
    <property type="protein sequence ID" value="GGB23074.1"/>
    <property type="molecule type" value="Genomic_DNA"/>
</dbReference>
<dbReference type="Proteomes" id="UP000607559">
    <property type="component" value="Unassembled WGS sequence"/>
</dbReference>
<proteinExistence type="predicted"/>
<evidence type="ECO:0000313" key="2">
    <source>
        <dbReference type="Proteomes" id="UP000607559"/>
    </source>
</evidence>
<name>A0A8J2XWD3_9BACT</name>
<protein>
    <submittedName>
        <fullName evidence="1">Uncharacterized protein</fullName>
    </submittedName>
</protein>
<sequence length="60" mass="6986">MTPEEEQLKQEAIAKTNAIISDRVGNYQNHPFFVKMAERAKAFIEAHGLPKEIEERMRKD</sequence>
<gene>
    <name evidence="1" type="ORF">GCM10011511_53760</name>
</gene>
<reference evidence="1" key="1">
    <citation type="journal article" date="2014" name="Int. J. Syst. Evol. Microbiol.">
        <title>Complete genome sequence of Corynebacterium casei LMG S-19264T (=DSM 44701T), isolated from a smear-ripened cheese.</title>
        <authorList>
            <consortium name="US DOE Joint Genome Institute (JGI-PGF)"/>
            <person name="Walter F."/>
            <person name="Albersmeier A."/>
            <person name="Kalinowski J."/>
            <person name="Ruckert C."/>
        </authorList>
    </citation>
    <scope>NUCLEOTIDE SEQUENCE</scope>
    <source>
        <strain evidence="1">CGMCC 1.15448</strain>
    </source>
</reference>
<organism evidence="1 2">
    <name type="scientific">Puia dinghuensis</name>
    <dbReference type="NCBI Taxonomy" id="1792502"/>
    <lineage>
        <taxon>Bacteria</taxon>
        <taxon>Pseudomonadati</taxon>
        <taxon>Bacteroidota</taxon>
        <taxon>Chitinophagia</taxon>
        <taxon>Chitinophagales</taxon>
        <taxon>Chitinophagaceae</taxon>
        <taxon>Puia</taxon>
    </lineage>
</organism>